<name>A0ABS0CWR4_9NOCA</name>
<dbReference type="InterPro" id="IPR016163">
    <property type="entry name" value="Ald_DH_C"/>
</dbReference>
<protein>
    <submittedName>
        <fullName evidence="4">Aldehyde dehydrogenase</fullName>
    </submittedName>
</protein>
<dbReference type="EMBL" id="JADLQX010000022">
    <property type="protein sequence ID" value="MBF6301024.1"/>
    <property type="molecule type" value="Genomic_DNA"/>
</dbReference>
<organism evidence="4 5">
    <name type="scientific">Nocardia amamiensis</name>
    <dbReference type="NCBI Taxonomy" id="404578"/>
    <lineage>
        <taxon>Bacteria</taxon>
        <taxon>Bacillati</taxon>
        <taxon>Actinomycetota</taxon>
        <taxon>Actinomycetes</taxon>
        <taxon>Mycobacteriales</taxon>
        <taxon>Nocardiaceae</taxon>
        <taxon>Nocardia</taxon>
    </lineage>
</organism>
<dbReference type="InterPro" id="IPR016161">
    <property type="entry name" value="Ald_DH/histidinol_DH"/>
</dbReference>
<feature type="compositionally biased region" description="Basic and acidic residues" evidence="2">
    <location>
        <begin position="1"/>
        <end position="19"/>
    </location>
</feature>
<evidence type="ECO:0000313" key="4">
    <source>
        <dbReference type="EMBL" id="MBF6301024.1"/>
    </source>
</evidence>
<keyword evidence="1" id="KW-0560">Oxidoreductase</keyword>
<dbReference type="SUPFAM" id="SSF53720">
    <property type="entry name" value="ALDH-like"/>
    <property type="match status" value="1"/>
</dbReference>
<keyword evidence="5" id="KW-1185">Reference proteome</keyword>
<evidence type="ECO:0000259" key="3">
    <source>
        <dbReference type="Pfam" id="PF00171"/>
    </source>
</evidence>
<evidence type="ECO:0000313" key="5">
    <source>
        <dbReference type="Proteomes" id="UP000702209"/>
    </source>
</evidence>
<dbReference type="InterPro" id="IPR016162">
    <property type="entry name" value="Ald_DH_N"/>
</dbReference>
<dbReference type="Pfam" id="PF00171">
    <property type="entry name" value="Aldedh"/>
    <property type="match status" value="1"/>
</dbReference>
<feature type="domain" description="Aldehyde dehydrogenase" evidence="3">
    <location>
        <begin position="235"/>
        <end position="398"/>
    </location>
</feature>
<comment type="caution">
    <text evidence="4">The sequence shown here is derived from an EMBL/GenBank/DDBJ whole genome shotgun (WGS) entry which is preliminary data.</text>
</comment>
<gene>
    <name evidence="4" type="ORF">IU459_26270</name>
</gene>
<dbReference type="Gene3D" id="3.40.309.10">
    <property type="entry name" value="Aldehyde Dehydrogenase, Chain A, domain 2"/>
    <property type="match status" value="1"/>
</dbReference>
<dbReference type="PANTHER" id="PTHR11699">
    <property type="entry name" value="ALDEHYDE DEHYDROGENASE-RELATED"/>
    <property type="match status" value="1"/>
</dbReference>
<reference evidence="4 5" key="1">
    <citation type="submission" date="2020-10" db="EMBL/GenBank/DDBJ databases">
        <title>Identification of Nocardia species via Next-generation sequencing and recognition of intraspecies genetic diversity.</title>
        <authorList>
            <person name="Li P."/>
            <person name="Li P."/>
            <person name="Lu B."/>
        </authorList>
    </citation>
    <scope>NUCLEOTIDE SEQUENCE [LARGE SCALE GENOMIC DNA]</scope>
    <source>
        <strain evidence="4 5">BJ06-0157</strain>
    </source>
</reference>
<proteinExistence type="predicted"/>
<accession>A0ABS0CWR4</accession>
<evidence type="ECO:0000256" key="2">
    <source>
        <dbReference type="SAM" id="MobiDB-lite"/>
    </source>
</evidence>
<sequence length="624" mass="67027">MVDVRRAPQYRHRESDRGHSGPGLSSAATQRTHDHARREGRRDDHRSRRLGRKAPAVNTTITTAVDSALAALREGEIAWGRTSLAQRRELLEQIHANTAAHAEQWVEVAASIKQLPADSPLLGEEWSSGPYSLLTGVAALIESVSALEQGRSPVDGFDIHPAPGGRTAVEVFPGGIFETLLLNGFRAEVWTKPGVDAATVRARAGLGQRTPHETGGIGVVLGAGNIFSIAPLDVLYQLFADNRVVALKLNPITDRLQPVLEQIFAPAIDRGFVRILTGGAEMGGALVHHPDVDAVHMTGSSVTHDAIVFGPGPDGAKRKAANDPLLRKPITSELGGVSPTIVIPGRWSDADLRFQAEHLVTQRLHNNGYNCIASQVAVISADWPQKQQFLAELRAAFDRAPARADYYPGSADRVAAARHHYRNAEPLGSGGERTLITGIQPENSEDALHTEYFAPVYGVLELAGDASEFLARAVEVSNNEFEGTLGINIIAHPGTIRSLGAEFESAIEQLRYGTIAVNAWTAVGYLTARATWGAFPGHTLSDIQSGIGVVHNALLIDEPERTVLRGPFRPAPRSLLRGELSLSPKPPWFVTNRTAATTMRRLTTFAKKPGAAALPGIFASALRG</sequence>
<evidence type="ECO:0000256" key="1">
    <source>
        <dbReference type="ARBA" id="ARBA00023002"/>
    </source>
</evidence>
<feature type="region of interest" description="Disordered" evidence="2">
    <location>
        <begin position="1"/>
        <end position="58"/>
    </location>
</feature>
<feature type="compositionally biased region" description="Basic and acidic residues" evidence="2">
    <location>
        <begin position="31"/>
        <end position="46"/>
    </location>
</feature>
<dbReference type="Gene3D" id="3.40.605.10">
    <property type="entry name" value="Aldehyde Dehydrogenase, Chain A, domain 1"/>
    <property type="match status" value="1"/>
</dbReference>
<dbReference type="Proteomes" id="UP000702209">
    <property type="component" value="Unassembled WGS sequence"/>
</dbReference>
<dbReference type="InterPro" id="IPR015590">
    <property type="entry name" value="Aldehyde_DH_dom"/>
</dbReference>